<dbReference type="AlphaFoldDB" id="A0A7X9FQZ9"/>
<comment type="caution">
    <text evidence="2">The sequence shown here is derived from an EMBL/GenBank/DDBJ whole genome shotgun (WGS) entry which is preliminary data.</text>
</comment>
<dbReference type="Proteomes" id="UP000524246">
    <property type="component" value="Unassembled WGS sequence"/>
</dbReference>
<proteinExistence type="predicted"/>
<evidence type="ECO:0000313" key="3">
    <source>
        <dbReference type="Proteomes" id="UP000524246"/>
    </source>
</evidence>
<protein>
    <submittedName>
        <fullName evidence="2">Uncharacterized protein</fullName>
    </submittedName>
</protein>
<accession>A0A7X9FQZ9</accession>
<evidence type="ECO:0000256" key="1">
    <source>
        <dbReference type="SAM" id="MobiDB-lite"/>
    </source>
</evidence>
<evidence type="ECO:0000313" key="2">
    <source>
        <dbReference type="EMBL" id="NMC62229.1"/>
    </source>
</evidence>
<reference evidence="2 3" key="1">
    <citation type="journal article" date="2020" name="Biotechnol. Biofuels">
        <title>New insights from the biogas microbiome by comprehensive genome-resolved metagenomics of nearly 1600 species originating from multiple anaerobic digesters.</title>
        <authorList>
            <person name="Campanaro S."/>
            <person name="Treu L."/>
            <person name="Rodriguez-R L.M."/>
            <person name="Kovalovszki A."/>
            <person name="Ziels R.M."/>
            <person name="Maus I."/>
            <person name="Zhu X."/>
            <person name="Kougias P.G."/>
            <person name="Basile A."/>
            <person name="Luo G."/>
            <person name="Schluter A."/>
            <person name="Konstantinidis K.T."/>
            <person name="Angelidaki I."/>
        </authorList>
    </citation>
    <scope>NUCLEOTIDE SEQUENCE [LARGE SCALE GENOMIC DNA]</scope>
    <source>
        <strain evidence="2">AS27yjCOA_65</strain>
    </source>
</reference>
<name>A0A7X9FQZ9_9DELT</name>
<gene>
    <name evidence="2" type="ORF">GYA55_03590</name>
</gene>
<feature type="region of interest" description="Disordered" evidence="1">
    <location>
        <begin position="1"/>
        <end position="32"/>
    </location>
</feature>
<feature type="compositionally biased region" description="Polar residues" evidence="1">
    <location>
        <begin position="1"/>
        <end position="10"/>
    </location>
</feature>
<sequence>MDKKQQTTSAGPDFVTKLPQVDERGDETPMQSGQIVTLARAVRLLAFHVERVKDEWQYREGLRGIRDDMEDLIYTITGRR</sequence>
<organism evidence="2 3">
    <name type="scientific">SAR324 cluster bacterium</name>
    <dbReference type="NCBI Taxonomy" id="2024889"/>
    <lineage>
        <taxon>Bacteria</taxon>
        <taxon>Deltaproteobacteria</taxon>
        <taxon>SAR324 cluster</taxon>
    </lineage>
</organism>
<dbReference type="EMBL" id="JAAZON010000139">
    <property type="protein sequence ID" value="NMC62229.1"/>
    <property type="molecule type" value="Genomic_DNA"/>
</dbReference>